<proteinExistence type="predicted"/>
<reference evidence="3 4" key="1">
    <citation type="submission" date="2019-07" db="EMBL/GenBank/DDBJ databases">
        <title>Whole genome shotgun sequence of Actinotalea fermentans NBRC 105374.</title>
        <authorList>
            <person name="Hosoyama A."/>
            <person name="Uohara A."/>
            <person name="Ohji S."/>
            <person name="Ichikawa N."/>
        </authorList>
    </citation>
    <scope>NUCLEOTIDE SEQUENCE [LARGE SCALE GENOMIC DNA]</scope>
    <source>
        <strain evidence="3 4">NBRC 105374</strain>
    </source>
</reference>
<dbReference type="RefSeq" id="WP_146819513.1">
    <property type="nucleotide sequence ID" value="NZ_BJYK01000005.1"/>
</dbReference>
<accession>A0A511YY33</accession>
<feature type="compositionally biased region" description="Low complexity" evidence="1">
    <location>
        <begin position="79"/>
        <end position="96"/>
    </location>
</feature>
<evidence type="ECO:0000313" key="4">
    <source>
        <dbReference type="Proteomes" id="UP000321484"/>
    </source>
</evidence>
<gene>
    <name evidence="3" type="ORF">AFE02nite_18330</name>
</gene>
<name>A0A511YY33_9CELL</name>
<evidence type="ECO:0000256" key="2">
    <source>
        <dbReference type="SAM" id="Phobius"/>
    </source>
</evidence>
<sequence>MTTHDHRPLGRALEQAVEDAARAHDARTAAGAGLDLGAARASARRRRTRFDAGLGAAAAAVVAVTFLAAGALQRDDAVAPPAETATPTPTSVTPEPRAGVGCGTRLDALPEQPDGAPDVSVQVEVAQPTVRVGDPIEATVTTTVVMDPSLPHSYTFGVWLVRDGVVVGWPKPGWTDEGRPTGSREDASVETREVRAQFFECVAEARTPMGPADFDLVAVMEDVQVDGGPASAPAVSNLVVVHVGEGTTDQGDQGDTANQEWFARFVGDEGWADVDPASVPGDLPLSLDDGDRVIRSQAYEDGLHWRVTLSYAHGLDAYERARGALAAAGYVLEEERTDPDRPFWTAGTFTRGAVTVHVDTSNETGEGFYTDFFVEASW</sequence>
<comment type="caution">
    <text evidence="3">The sequence shown here is derived from an EMBL/GenBank/DDBJ whole genome shotgun (WGS) entry which is preliminary data.</text>
</comment>
<keyword evidence="2" id="KW-0472">Membrane</keyword>
<keyword evidence="4" id="KW-1185">Reference proteome</keyword>
<organism evidence="3 4">
    <name type="scientific">Actinotalea fermentans</name>
    <dbReference type="NCBI Taxonomy" id="43671"/>
    <lineage>
        <taxon>Bacteria</taxon>
        <taxon>Bacillati</taxon>
        <taxon>Actinomycetota</taxon>
        <taxon>Actinomycetes</taxon>
        <taxon>Micrococcales</taxon>
        <taxon>Cellulomonadaceae</taxon>
        <taxon>Actinotalea</taxon>
    </lineage>
</organism>
<evidence type="ECO:0000256" key="1">
    <source>
        <dbReference type="SAM" id="MobiDB-lite"/>
    </source>
</evidence>
<keyword evidence="2" id="KW-0812">Transmembrane</keyword>
<dbReference type="EMBL" id="BJYK01000005">
    <property type="protein sequence ID" value="GEN80099.1"/>
    <property type="molecule type" value="Genomic_DNA"/>
</dbReference>
<dbReference type="AlphaFoldDB" id="A0A511YY33"/>
<dbReference type="Proteomes" id="UP000321484">
    <property type="component" value="Unassembled WGS sequence"/>
</dbReference>
<protein>
    <submittedName>
        <fullName evidence="3">Uncharacterized protein</fullName>
    </submittedName>
</protein>
<evidence type="ECO:0000313" key="3">
    <source>
        <dbReference type="EMBL" id="GEN80099.1"/>
    </source>
</evidence>
<dbReference type="OrthoDB" id="10021464at2"/>
<keyword evidence="2" id="KW-1133">Transmembrane helix</keyword>
<feature type="transmembrane region" description="Helical" evidence="2">
    <location>
        <begin position="50"/>
        <end position="72"/>
    </location>
</feature>
<feature type="region of interest" description="Disordered" evidence="1">
    <location>
        <begin position="79"/>
        <end position="98"/>
    </location>
</feature>